<dbReference type="InterPro" id="IPR029063">
    <property type="entry name" value="SAM-dependent_MTases_sf"/>
</dbReference>
<comment type="caution">
    <text evidence="11">The sequence shown here is derived from an EMBL/GenBank/DDBJ whole genome shotgun (WGS) entry which is preliminary data.</text>
</comment>
<evidence type="ECO:0000256" key="9">
    <source>
        <dbReference type="ARBA" id="ARBA00038126"/>
    </source>
</evidence>
<accession>A0AAD1XJ87</accession>
<evidence type="ECO:0000256" key="10">
    <source>
        <dbReference type="SAM" id="MobiDB-lite"/>
    </source>
</evidence>
<dbReference type="CDD" id="cd02440">
    <property type="entry name" value="AdoMet_MTases"/>
    <property type="match status" value="1"/>
</dbReference>
<sequence length="269" mass="30449">MLKIAHAANISTRTVKTESGNELELKYFDYKSTGFSPSETDLKKDCIVSGEYEGGLELWEGNVCLIKHLLDTQSQYSNSEDLRVLDVGCGQGQAGAILLSAGAQVTFQDFNKNVISDITPLCVNANLETWQSSSSNKKAHYIYGDWEELTKECSGEEIDRYDLILTADTVYNKSYYQKLYEYIRINLKESGTCLCSCQAYYYGCGGGEQEYIDFSDKFNEFDITKLQEFEDNNSIKRCVLGIKWKPESYTTSKEVPPPQEAETENFLSF</sequence>
<evidence type="ECO:0000256" key="8">
    <source>
        <dbReference type="ARBA" id="ARBA00023242"/>
    </source>
</evidence>
<organism evidence="11 12">
    <name type="scientific">Euplotes crassus</name>
    <dbReference type="NCBI Taxonomy" id="5936"/>
    <lineage>
        <taxon>Eukaryota</taxon>
        <taxon>Sar</taxon>
        <taxon>Alveolata</taxon>
        <taxon>Ciliophora</taxon>
        <taxon>Intramacronucleata</taxon>
        <taxon>Spirotrichea</taxon>
        <taxon>Hypotrichia</taxon>
        <taxon>Euplotida</taxon>
        <taxon>Euplotidae</taxon>
        <taxon>Moneuplotes</taxon>
    </lineage>
</organism>
<dbReference type="GO" id="GO:0005634">
    <property type="term" value="C:nucleus"/>
    <property type="evidence" value="ECO:0007669"/>
    <property type="project" value="UniProtKB-SubCell"/>
</dbReference>
<comment type="similarity">
    <text evidence="9">Belongs to the methyltransferase superfamily. METTL18 family.</text>
</comment>
<keyword evidence="4" id="KW-0963">Cytoplasm</keyword>
<dbReference type="EC" id="2.1.1.85" evidence="3"/>
<dbReference type="PANTHER" id="PTHR14614">
    <property type="entry name" value="HEPATOCELLULAR CARCINOMA-ASSOCIATED ANTIGEN"/>
    <property type="match status" value="1"/>
</dbReference>
<dbReference type="GO" id="GO:0018064">
    <property type="term" value="F:protein-L-histidine N-tele-methyltransferase activity"/>
    <property type="evidence" value="ECO:0007669"/>
    <property type="project" value="UniProtKB-EC"/>
</dbReference>
<evidence type="ECO:0000256" key="1">
    <source>
        <dbReference type="ARBA" id="ARBA00004123"/>
    </source>
</evidence>
<name>A0AAD1XJ87_EUPCR</name>
<gene>
    <name evidence="11" type="ORF">ECRASSUSDP1_LOCUS14946</name>
</gene>
<dbReference type="PANTHER" id="PTHR14614:SF39">
    <property type="entry name" value="HISTIDINE PROTEIN METHYLTRANSFERASE 1 HOMOLOG"/>
    <property type="match status" value="1"/>
</dbReference>
<evidence type="ECO:0000256" key="4">
    <source>
        <dbReference type="ARBA" id="ARBA00022490"/>
    </source>
</evidence>
<evidence type="ECO:0000256" key="7">
    <source>
        <dbReference type="ARBA" id="ARBA00022691"/>
    </source>
</evidence>
<dbReference type="AlphaFoldDB" id="A0AAD1XJ87"/>
<dbReference type="Proteomes" id="UP001295684">
    <property type="component" value="Unassembled WGS sequence"/>
</dbReference>
<evidence type="ECO:0000313" key="11">
    <source>
        <dbReference type="EMBL" id="CAI2373600.1"/>
    </source>
</evidence>
<dbReference type="EMBL" id="CAMPGE010014955">
    <property type="protein sequence ID" value="CAI2373600.1"/>
    <property type="molecule type" value="Genomic_DNA"/>
</dbReference>
<evidence type="ECO:0000256" key="2">
    <source>
        <dbReference type="ARBA" id="ARBA00004496"/>
    </source>
</evidence>
<dbReference type="Pfam" id="PF10294">
    <property type="entry name" value="Methyltransf_16"/>
    <property type="match status" value="1"/>
</dbReference>
<evidence type="ECO:0000256" key="3">
    <source>
        <dbReference type="ARBA" id="ARBA00012533"/>
    </source>
</evidence>
<dbReference type="GO" id="GO:0032259">
    <property type="term" value="P:methylation"/>
    <property type="evidence" value="ECO:0007669"/>
    <property type="project" value="UniProtKB-KW"/>
</dbReference>
<evidence type="ECO:0000256" key="5">
    <source>
        <dbReference type="ARBA" id="ARBA00022603"/>
    </source>
</evidence>
<evidence type="ECO:0000313" key="12">
    <source>
        <dbReference type="Proteomes" id="UP001295684"/>
    </source>
</evidence>
<evidence type="ECO:0000256" key="6">
    <source>
        <dbReference type="ARBA" id="ARBA00022679"/>
    </source>
</evidence>
<comment type="subcellular location">
    <subcellularLocation>
        <location evidence="2">Cytoplasm</location>
    </subcellularLocation>
    <subcellularLocation>
        <location evidence="1">Nucleus</location>
    </subcellularLocation>
</comment>
<proteinExistence type="inferred from homology"/>
<dbReference type="Gene3D" id="3.40.50.150">
    <property type="entry name" value="Vaccinia Virus protein VP39"/>
    <property type="match status" value="1"/>
</dbReference>
<protein>
    <recommendedName>
        <fullName evidence="3">protein-histidine N-methyltransferase</fullName>
        <ecNumber evidence="3">2.1.1.85</ecNumber>
    </recommendedName>
</protein>
<keyword evidence="6" id="KW-0808">Transferase</keyword>
<reference evidence="11" key="1">
    <citation type="submission" date="2023-07" db="EMBL/GenBank/DDBJ databases">
        <authorList>
            <consortium name="AG Swart"/>
            <person name="Singh M."/>
            <person name="Singh A."/>
            <person name="Seah K."/>
            <person name="Emmerich C."/>
        </authorList>
    </citation>
    <scope>NUCLEOTIDE SEQUENCE</scope>
    <source>
        <strain evidence="11">DP1</strain>
    </source>
</reference>
<dbReference type="SUPFAM" id="SSF53335">
    <property type="entry name" value="S-adenosyl-L-methionine-dependent methyltransferases"/>
    <property type="match status" value="1"/>
</dbReference>
<dbReference type="GO" id="GO:0005737">
    <property type="term" value="C:cytoplasm"/>
    <property type="evidence" value="ECO:0007669"/>
    <property type="project" value="UniProtKB-SubCell"/>
</dbReference>
<keyword evidence="8" id="KW-0539">Nucleus</keyword>
<keyword evidence="5" id="KW-0489">Methyltransferase</keyword>
<feature type="region of interest" description="Disordered" evidence="10">
    <location>
        <begin position="249"/>
        <end position="269"/>
    </location>
</feature>
<keyword evidence="7" id="KW-0949">S-adenosyl-L-methionine</keyword>
<keyword evidence="12" id="KW-1185">Reference proteome</keyword>
<dbReference type="InterPro" id="IPR019410">
    <property type="entry name" value="Methyltransf_16"/>
</dbReference>